<reference evidence="3" key="1">
    <citation type="submission" date="2015-11" db="EMBL/GenBank/DDBJ databases">
        <authorList>
            <person name="Varghese N."/>
        </authorList>
    </citation>
    <scope>NUCLEOTIDE SEQUENCE [LARGE SCALE GENOMIC DNA]</scope>
    <source>
        <strain evidence="3">DSM 45899</strain>
    </source>
</reference>
<protein>
    <submittedName>
        <fullName evidence="2">Uncharacterized protein</fullName>
    </submittedName>
</protein>
<gene>
    <name evidence="2" type="ORF">Ga0074812_104422</name>
</gene>
<keyword evidence="3" id="KW-1185">Reference proteome</keyword>
<feature type="compositionally biased region" description="Basic residues" evidence="1">
    <location>
        <begin position="55"/>
        <end position="64"/>
    </location>
</feature>
<name>A0A0S4QKL8_9ACTN</name>
<dbReference type="AlphaFoldDB" id="A0A0S4QKL8"/>
<feature type="region of interest" description="Disordered" evidence="1">
    <location>
        <begin position="35"/>
        <end position="83"/>
    </location>
</feature>
<organism evidence="2 3">
    <name type="scientific">Parafrankia irregularis</name>
    <dbReference type="NCBI Taxonomy" id="795642"/>
    <lineage>
        <taxon>Bacteria</taxon>
        <taxon>Bacillati</taxon>
        <taxon>Actinomycetota</taxon>
        <taxon>Actinomycetes</taxon>
        <taxon>Frankiales</taxon>
        <taxon>Frankiaceae</taxon>
        <taxon>Parafrankia</taxon>
    </lineage>
</organism>
<dbReference type="EMBL" id="FAOZ01000004">
    <property type="protein sequence ID" value="CUU55340.1"/>
    <property type="molecule type" value="Genomic_DNA"/>
</dbReference>
<evidence type="ECO:0000313" key="3">
    <source>
        <dbReference type="Proteomes" id="UP000198802"/>
    </source>
</evidence>
<accession>A0A0S4QKL8</accession>
<sequence length="83" mass="9442">MMGGFARHHGQMDADPLMTVIEVANHLRLTASSWRAEVADGTAPAPDEPDDDKPVHRRRPRWRRSTVDAWNAQRRLRGQSQEA</sequence>
<evidence type="ECO:0000313" key="2">
    <source>
        <dbReference type="EMBL" id="CUU55340.1"/>
    </source>
</evidence>
<dbReference type="RefSeq" id="WP_054569676.1">
    <property type="nucleotide sequence ID" value="NZ_FAOZ01000004.1"/>
</dbReference>
<dbReference type="Proteomes" id="UP000198802">
    <property type="component" value="Unassembled WGS sequence"/>
</dbReference>
<evidence type="ECO:0000256" key="1">
    <source>
        <dbReference type="SAM" id="MobiDB-lite"/>
    </source>
</evidence>
<proteinExistence type="predicted"/>